<gene>
    <name evidence="4" type="ORF">IPN91_03055</name>
</gene>
<dbReference type="Proteomes" id="UP000709959">
    <property type="component" value="Unassembled WGS sequence"/>
</dbReference>
<dbReference type="GO" id="GO:0006508">
    <property type="term" value="P:proteolysis"/>
    <property type="evidence" value="ECO:0007669"/>
    <property type="project" value="InterPro"/>
</dbReference>
<dbReference type="InterPro" id="IPR001375">
    <property type="entry name" value="Peptidase_S9_cat"/>
</dbReference>
<dbReference type="InterPro" id="IPR029058">
    <property type="entry name" value="AB_hydrolase_fold"/>
</dbReference>
<evidence type="ECO:0000256" key="2">
    <source>
        <dbReference type="ARBA" id="ARBA00022801"/>
    </source>
</evidence>
<accession>A0A936K4X8</accession>
<evidence type="ECO:0000313" key="4">
    <source>
        <dbReference type="EMBL" id="MBK8571623.1"/>
    </source>
</evidence>
<dbReference type="SUPFAM" id="SSF53474">
    <property type="entry name" value="alpha/beta-Hydrolases"/>
    <property type="match status" value="1"/>
</dbReference>
<dbReference type="PANTHER" id="PTHR43037">
    <property type="entry name" value="UNNAMED PRODUCT-RELATED"/>
    <property type="match status" value="1"/>
</dbReference>
<dbReference type="Pfam" id="PF00326">
    <property type="entry name" value="Peptidase_S9"/>
    <property type="match status" value="1"/>
</dbReference>
<dbReference type="AlphaFoldDB" id="A0A936K4X8"/>
<dbReference type="GO" id="GO:0008236">
    <property type="term" value="F:serine-type peptidase activity"/>
    <property type="evidence" value="ECO:0007669"/>
    <property type="project" value="InterPro"/>
</dbReference>
<feature type="domain" description="Peptidase S9 prolyl oligopeptidase catalytic" evidence="3">
    <location>
        <begin position="476"/>
        <end position="615"/>
    </location>
</feature>
<comment type="caution">
    <text evidence="4">The sequence shown here is derived from an EMBL/GenBank/DDBJ whole genome shotgun (WGS) entry which is preliminary data.</text>
</comment>
<reference evidence="4 5" key="1">
    <citation type="submission" date="2020-10" db="EMBL/GenBank/DDBJ databases">
        <title>Connecting structure to function with the recovery of over 1000 high-quality activated sludge metagenome-assembled genomes encoding full-length rRNA genes using long-read sequencing.</title>
        <authorList>
            <person name="Singleton C.M."/>
            <person name="Petriglieri F."/>
            <person name="Kristensen J.M."/>
            <person name="Kirkegaard R.H."/>
            <person name="Michaelsen T.Y."/>
            <person name="Andersen M.H."/>
            <person name="Karst S.M."/>
            <person name="Dueholm M.S."/>
            <person name="Nielsen P.H."/>
            <person name="Albertsen M."/>
        </authorList>
    </citation>
    <scope>NUCLEOTIDE SEQUENCE [LARGE SCALE GENOMIC DNA]</scope>
    <source>
        <strain evidence="4">OdNE_18-Q3-R46-58_MAXAC.008</strain>
    </source>
</reference>
<keyword evidence="2" id="KW-0378">Hydrolase</keyword>
<organism evidence="4 5">
    <name type="scientific">Candidatus Geothrix odensensis</name>
    <dbReference type="NCBI Taxonomy" id="2954440"/>
    <lineage>
        <taxon>Bacteria</taxon>
        <taxon>Pseudomonadati</taxon>
        <taxon>Acidobacteriota</taxon>
        <taxon>Holophagae</taxon>
        <taxon>Holophagales</taxon>
        <taxon>Holophagaceae</taxon>
        <taxon>Geothrix</taxon>
    </lineage>
</organism>
<keyword evidence="1" id="KW-0732">Signal</keyword>
<dbReference type="PANTHER" id="PTHR43037:SF5">
    <property type="entry name" value="FERULOYL ESTERASE"/>
    <property type="match status" value="1"/>
</dbReference>
<protein>
    <submittedName>
        <fullName evidence="4">Prolyl oligopeptidase family serine peptidase</fullName>
    </submittedName>
</protein>
<proteinExistence type="predicted"/>
<dbReference type="InterPro" id="IPR050955">
    <property type="entry name" value="Plant_Biomass_Hydrol_Est"/>
</dbReference>
<dbReference type="Gene3D" id="3.40.50.1820">
    <property type="entry name" value="alpha/beta hydrolase"/>
    <property type="match status" value="1"/>
</dbReference>
<evidence type="ECO:0000256" key="1">
    <source>
        <dbReference type="ARBA" id="ARBA00022729"/>
    </source>
</evidence>
<dbReference type="Gene3D" id="2.60.40.1190">
    <property type="match status" value="1"/>
</dbReference>
<name>A0A936K4X8_9BACT</name>
<dbReference type="SUPFAM" id="SSF49344">
    <property type="entry name" value="CBD9-like"/>
    <property type="match status" value="1"/>
</dbReference>
<evidence type="ECO:0000259" key="3">
    <source>
        <dbReference type="Pfam" id="PF00326"/>
    </source>
</evidence>
<dbReference type="EMBL" id="JADKCH010000001">
    <property type="protein sequence ID" value="MBK8571623.1"/>
    <property type="molecule type" value="Genomic_DNA"/>
</dbReference>
<sequence length="619" mass="66205">MGGWRAWGLTLVGLAGLAGELPPPLRVPFLAQAPKIDGTLDAELGDLPAFALRAPGAPGEVRARVAYGAEFMYMQVEAAQDSVRCRDRAYQNGDGLLLAITKARPGGDPAEAFRVLGFSPQPEGQRTWQYAFTWYRDRALEMAPLPGARFAWTSRGGRASFEVLLPWSSLSPYHPWLREPGSIGLNLAYVQAEAEAGKVRYALVEDPLLGSENSPRRYLPLSFEAPAAKAGIAWAAEPLRANLRVGESLGLRVAAVDPAGSGLPLSVRVLNGEGEVLARRRVEAPADPVPHPKELDLALRLPVGGYQLEVDGPGSSLLRRGITVLPASAIPALRSTLDGAKALALGSRSTLAFRLAEAEAALAGLKPQETAGRLRAALEELDRDLGAAASGRDPVASRAGIQRRAYRSALDGTLQPYTLRVPEGLKPEVRVPLLVYLHGSGDDDRGMLDRSRAPEGWIQLAPRGRGTSNCYSADHAQDDLREAVADVLAHYPVDPERVFLAGFSMGGYGVYRTALAQPGRFRGLAVLAGQPDLGPQWLGEGHPDALDPANLARLKGETFFIVHGTEDRNCPFAKTVQMVEGLKAAGAKVTFLAEPGRGHDGPSAKAEARYLAWLQDLAN</sequence>
<evidence type="ECO:0000313" key="5">
    <source>
        <dbReference type="Proteomes" id="UP000709959"/>
    </source>
</evidence>